<dbReference type="InterPro" id="IPR050570">
    <property type="entry name" value="Cell_wall_metabolism_enzyme"/>
</dbReference>
<evidence type="ECO:0000259" key="8">
    <source>
        <dbReference type="Pfam" id="PF01551"/>
    </source>
</evidence>
<feature type="transmembrane region" description="Helical" evidence="7">
    <location>
        <begin position="21"/>
        <end position="46"/>
    </location>
</feature>
<comment type="cofactor">
    <cofactor evidence="1">
        <name>Zn(2+)</name>
        <dbReference type="ChEBI" id="CHEBI:29105"/>
    </cofactor>
</comment>
<evidence type="ECO:0000256" key="7">
    <source>
        <dbReference type="SAM" id="Phobius"/>
    </source>
</evidence>
<dbReference type="Gene3D" id="2.70.70.10">
    <property type="entry name" value="Glucose Permease (Domain IIA)"/>
    <property type="match status" value="1"/>
</dbReference>
<dbReference type="Proteomes" id="UP000032439">
    <property type="component" value="Unassembled WGS sequence"/>
</dbReference>
<keyword evidence="2" id="KW-0645">Protease</keyword>
<organism evidence="9 10">
    <name type="scientific">Stutzerimonas stutzeri</name>
    <name type="common">Pseudomonas stutzeri</name>
    <dbReference type="NCBI Taxonomy" id="316"/>
    <lineage>
        <taxon>Bacteria</taxon>
        <taxon>Pseudomonadati</taxon>
        <taxon>Pseudomonadota</taxon>
        <taxon>Gammaproteobacteria</taxon>
        <taxon>Pseudomonadales</taxon>
        <taxon>Pseudomonadaceae</taxon>
        <taxon>Stutzerimonas</taxon>
    </lineage>
</organism>
<evidence type="ECO:0000256" key="4">
    <source>
        <dbReference type="ARBA" id="ARBA00022801"/>
    </source>
</evidence>
<dbReference type="PATRIC" id="fig|316.110.peg.3481"/>
<keyword evidence="7" id="KW-0812">Transmembrane</keyword>
<evidence type="ECO:0000313" key="10">
    <source>
        <dbReference type="Proteomes" id="UP000032439"/>
    </source>
</evidence>
<dbReference type="InterPro" id="IPR011055">
    <property type="entry name" value="Dup_hybrid_motif"/>
</dbReference>
<dbReference type="EMBL" id="JXXD01000003">
    <property type="protein sequence ID" value="KIZ38729.1"/>
    <property type="molecule type" value="Genomic_DNA"/>
</dbReference>
<evidence type="ECO:0000256" key="5">
    <source>
        <dbReference type="ARBA" id="ARBA00022833"/>
    </source>
</evidence>
<accession>A0A0D7ED42</accession>
<dbReference type="GO" id="GO:0046872">
    <property type="term" value="F:metal ion binding"/>
    <property type="evidence" value="ECO:0007669"/>
    <property type="project" value="UniProtKB-KW"/>
</dbReference>
<evidence type="ECO:0000256" key="3">
    <source>
        <dbReference type="ARBA" id="ARBA00022723"/>
    </source>
</evidence>
<proteinExistence type="predicted"/>
<comment type="caution">
    <text evidence="9">The sequence shown here is derived from an EMBL/GenBank/DDBJ whole genome shotgun (WGS) entry which is preliminary data.</text>
</comment>
<keyword evidence="7" id="KW-0472">Membrane</keyword>
<sequence>MAFFTPSSRSLTRDDIRVVNLRRLAVPGFALLLVLNLGSFAGGVWLGSDLHTPNLATHQGDVPVEDEDRFAIARVGEVVGRLKTLESDLLALQQMMDQQRVLHGQLSALDPTLLPVLVPERTAGTDGTGQGGALLPPRGCSGELLVDAERLSLAHLQRSEASALCMRVMLDGLMQQVAERNAALMAIPSRRPVGEARLGSAFGNRVDPFRKKLAFHSGVDFALRSGSDVVAAAGGRVRFAGYRGAYGKLVEIDHGNRLVTRYAHLSRLDVRQGEVVTPAQRIGAVGSTGRSTGPHLHFEVLHKGRFVDPQRFLALGDLERDSDGLAED</sequence>
<keyword evidence="7" id="KW-1133">Transmembrane helix</keyword>
<evidence type="ECO:0000313" key="9">
    <source>
        <dbReference type="EMBL" id="KIZ38729.1"/>
    </source>
</evidence>
<dbReference type="FunFam" id="2.70.70.10:FF:000006">
    <property type="entry name" value="M23 family peptidase"/>
    <property type="match status" value="1"/>
</dbReference>
<dbReference type="GO" id="GO:0004222">
    <property type="term" value="F:metalloendopeptidase activity"/>
    <property type="evidence" value="ECO:0007669"/>
    <property type="project" value="TreeGrafter"/>
</dbReference>
<evidence type="ECO:0000256" key="1">
    <source>
        <dbReference type="ARBA" id="ARBA00001947"/>
    </source>
</evidence>
<keyword evidence="4" id="KW-0378">Hydrolase</keyword>
<feature type="domain" description="M23ase beta-sheet core" evidence="8">
    <location>
        <begin position="215"/>
        <end position="309"/>
    </location>
</feature>
<evidence type="ECO:0000256" key="2">
    <source>
        <dbReference type="ARBA" id="ARBA00022670"/>
    </source>
</evidence>
<dbReference type="GO" id="GO:0006508">
    <property type="term" value="P:proteolysis"/>
    <property type="evidence" value="ECO:0007669"/>
    <property type="project" value="UniProtKB-KW"/>
</dbReference>
<gene>
    <name evidence="9" type="ORF">LO50_00350</name>
</gene>
<dbReference type="PANTHER" id="PTHR21666:SF288">
    <property type="entry name" value="CELL DIVISION PROTEIN YTFB"/>
    <property type="match status" value="1"/>
</dbReference>
<dbReference type="RefSeq" id="WP_003302238.1">
    <property type="nucleotide sequence ID" value="NZ_JAMOHO010000001.1"/>
</dbReference>
<dbReference type="SUPFAM" id="SSF51261">
    <property type="entry name" value="Duplicated hybrid motif"/>
    <property type="match status" value="1"/>
</dbReference>
<dbReference type="PANTHER" id="PTHR21666">
    <property type="entry name" value="PEPTIDASE-RELATED"/>
    <property type="match status" value="1"/>
</dbReference>
<keyword evidence="5" id="KW-0862">Zinc</keyword>
<dbReference type="AlphaFoldDB" id="A0A0D7ED42"/>
<protein>
    <submittedName>
        <fullName evidence="9">Peptidase M23</fullName>
    </submittedName>
</protein>
<reference evidence="9 10" key="1">
    <citation type="submission" date="2014-11" db="EMBL/GenBank/DDBJ databases">
        <title>Genomics and ecophysiology of heterotrophic nitrogen fixing bacteria isolated from estuarine surface water.</title>
        <authorList>
            <person name="Bentzon-Tilia M."/>
            <person name="Severin I."/>
            <person name="Hansen L.H."/>
            <person name="Riemann L."/>
        </authorList>
    </citation>
    <scope>NUCLEOTIDE SEQUENCE [LARGE SCALE GENOMIC DNA]</scope>
    <source>
        <strain evidence="9 10">BAL361</strain>
    </source>
</reference>
<dbReference type="InterPro" id="IPR016047">
    <property type="entry name" value="M23ase_b-sheet_dom"/>
</dbReference>
<evidence type="ECO:0000256" key="6">
    <source>
        <dbReference type="ARBA" id="ARBA00023049"/>
    </source>
</evidence>
<dbReference type="CDD" id="cd12797">
    <property type="entry name" value="M23_peptidase"/>
    <property type="match status" value="1"/>
</dbReference>
<dbReference type="Pfam" id="PF01551">
    <property type="entry name" value="Peptidase_M23"/>
    <property type="match status" value="1"/>
</dbReference>
<name>A0A0D7ED42_STUST</name>
<keyword evidence="6" id="KW-0482">Metalloprotease</keyword>
<keyword evidence="3" id="KW-0479">Metal-binding</keyword>